<accession>A0A0A9HJS8</accession>
<proteinExistence type="predicted"/>
<evidence type="ECO:0000256" key="1">
    <source>
        <dbReference type="SAM" id="MobiDB-lite"/>
    </source>
</evidence>
<feature type="region of interest" description="Disordered" evidence="1">
    <location>
        <begin position="36"/>
        <end position="62"/>
    </location>
</feature>
<reference evidence="3" key="1">
    <citation type="submission" date="2014-09" db="EMBL/GenBank/DDBJ databases">
        <authorList>
            <person name="Magalhaes I.L.F."/>
            <person name="Oliveira U."/>
            <person name="Santos F.R."/>
            <person name="Vidigal T.H.D.A."/>
            <person name="Brescovit A.D."/>
            <person name="Santos A.J."/>
        </authorList>
    </citation>
    <scope>NUCLEOTIDE SEQUENCE</scope>
    <source>
        <tissue evidence="3">Shoot tissue taken approximately 20 cm above the soil surface</tissue>
    </source>
</reference>
<sequence length="81" mass="8587">MLSCTRAVVMIADLIAAGLQSVWSALRSPAMPATCGHDMEVPDSELKRTRRSSKARPVGPARPVNAARMLTPGAVMSGLRI</sequence>
<keyword evidence="2" id="KW-0732">Signal</keyword>
<organism evidence="3">
    <name type="scientific">Arundo donax</name>
    <name type="common">Giant reed</name>
    <name type="synonym">Donax arundinaceus</name>
    <dbReference type="NCBI Taxonomy" id="35708"/>
    <lineage>
        <taxon>Eukaryota</taxon>
        <taxon>Viridiplantae</taxon>
        <taxon>Streptophyta</taxon>
        <taxon>Embryophyta</taxon>
        <taxon>Tracheophyta</taxon>
        <taxon>Spermatophyta</taxon>
        <taxon>Magnoliopsida</taxon>
        <taxon>Liliopsida</taxon>
        <taxon>Poales</taxon>
        <taxon>Poaceae</taxon>
        <taxon>PACMAD clade</taxon>
        <taxon>Arundinoideae</taxon>
        <taxon>Arundineae</taxon>
        <taxon>Arundo</taxon>
    </lineage>
</organism>
<feature type="compositionally biased region" description="Basic and acidic residues" evidence="1">
    <location>
        <begin position="37"/>
        <end position="47"/>
    </location>
</feature>
<evidence type="ECO:0008006" key="4">
    <source>
        <dbReference type="Google" id="ProtNLM"/>
    </source>
</evidence>
<dbReference type="EMBL" id="GBRH01160446">
    <property type="protein sequence ID" value="JAE37450.1"/>
    <property type="molecule type" value="Transcribed_RNA"/>
</dbReference>
<evidence type="ECO:0000313" key="3">
    <source>
        <dbReference type="EMBL" id="JAE37450.1"/>
    </source>
</evidence>
<feature type="chain" id="PRO_5002046650" description="Secreted protein" evidence="2">
    <location>
        <begin position="25"/>
        <end position="81"/>
    </location>
</feature>
<protein>
    <recommendedName>
        <fullName evidence="4">Secreted protein</fullName>
    </recommendedName>
</protein>
<evidence type="ECO:0000256" key="2">
    <source>
        <dbReference type="SAM" id="SignalP"/>
    </source>
</evidence>
<name>A0A0A9HJS8_ARUDO</name>
<reference evidence="3" key="2">
    <citation type="journal article" date="2015" name="Data Brief">
        <title>Shoot transcriptome of the giant reed, Arundo donax.</title>
        <authorList>
            <person name="Barrero R.A."/>
            <person name="Guerrero F.D."/>
            <person name="Moolhuijzen P."/>
            <person name="Goolsby J.A."/>
            <person name="Tidwell J."/>
            <person name="Bellgard S.E."/>
            <person name="Bellgard M.I."/>
        </authorList>
    </citation>
    <scope>NUCLEOTIDE SEQUENCE</scope>
    <source>
        <tissue evidence="3">Shoot tissue taken approximately 20 cm above the soil surface</tissue>
    </source>
</reference>
<dbReference type="AlphaFoldDB" id="A0A0A9HJS8"/>
<feature type="signal peptide" evidence="2">
    <location>
        <begin position="1"/>
        <end position="24"/>
    </location>
</feature>